<evidence type="ECO:0000256" key="1">
    <source>
        <dbReference type="ARBA" id="ARBA00000798"/>
    </source>
</evidence>
<keyword evidence="4" id="KW-0378">Hydrolase</keyword>
<protein>
    <recommendedName>
        <fullName evidence="3">phospholipase D</fullName>
        <ecNumber evidence="3">3.1.4.4</ecNumber>
    </recommendedName>
</protein>
<dbReference type="Pfam" id="PF13091">
    <property type="entry name" value="PLDc_2"/>
    <property type="match status" value="1"/>
</dbReference>
<dbReference type="EC" id="3.1.4.4" evidence="3"/>
<dbReference type="InterPro" id="IPR051406">
    <property type="entry name" value="PLD_domain"/>
</dbReference>
<evidence type="ECO:0000259" key="7">
    <source>
        <dbReference type="PROSITE" id="PS50035"/>
    </source>
</evidence>
<proteinExistence type="inferred from homology"/>
<dbReference type="GO" id="GO:0006793">
    <property type="term" value="P:phosphorus metabolic process"/>
    <property type="evidence" value="ECO:0007669"/>
    <property type="project" value="UniProtKB-ARBA"/>
</dbReference>
<comment type="catalytic activity">
    <reaction evidence="1">
        <text>a 1,2-diacyl-sn-glycero-3-phosphocholine + H2O = a 1,2-diacyl-sn-glycero-3-phosphate + choline + H(+)</text>
        <dbReference type="Rhea" id="RHEA:14445"/>
        <dbReference type="ChEBI" id="CHEBI:15354"/>
        <dbReference type="ChEBI" id="CHEBI:15377"/>
        <dbReference type="ChEBI" id="CHEBI:15378"/>
        <dbReference type="ChEBI" id="CHEBI:57643"/>
        <dbReference type="ChEBI" id="CHEBI:58608"/>
        <dbReference type="EC" id="3.1.4.4"/>
    </reaction>
</comment>
<feature type="domain" description="PLD phosphodiesterase" evidence="7">
    <location>
        <begin position="130"/>
        <end position="157"/>
    </location>
</feature>
<dbReference type="GO" id="GO:0016042">
    <property type="term" value="P:lipid catabolic process"/>
    <property type="evidence" value="ECO:0007669"/>
    <property type="project" value="UniProtKB-KW"/>
</dbReference>
<evidence type="ECO:0000256" key="5">
    <source>
        <dbReference type="ARBA" id="ARBA00022963"/>
    </source>
</evidence>
<dbReference type="OrthoDB" id="1490185at2"/>
<dbReference type="InterPro" id="IPR001736">
    <property type="entry name" value="PLipase_D/transphosphatidylase"/>
</dbReference>
<comment type="caution">
    <text evidence="8">The sequence shown here is derived from an EMBL/GenBank/DDBJ whole genome shotgun (WGS) entry which is preliminary data.</text>
</comment>
<evidence type="ECO:0000256" key="2">
    <source>
        <dbReference type="ARBA" id="ARBA00008664"/>
    </source>
</evidence>
<keyword evidence="9" id="KW-1185">Reference proteome</keyword>
<dbReference type="PROSITE" id="PS50035">
    <property type="entry name" value="PLD"/>
    <property type="match status" value="1"/>
</dbReference>
<keyword evidence="6" id="KW-0443">Lipid metabolism</keyword>
<gene>
    <name evidence="8" type="ORF">EV196_102385</name>
</gene>
<organism evidence="8 9">
    <name type="scientific">Mariniflexile fucanivorans</name>
    <dbReference type="NCBI Taxonomy" id="264023"/>
    <lineage>
        <taxon>Bacteria</taxon>
        <taxon>Pseudomonadati</taxon>
        <taxon>Bacteroidota</taxon>
        <taxon>Flavobacteriia</taxon>
        <taxon>Flavobacteriales</taxon>
        <taxon>Flavobacteriaceae</taxon>
        <taxon>Mariniflexile</taxon>
    </lineage>
</organism>
<sequence length="477" mass="54729">MNNIINDKGKFKGGYFVLNEDRNNNPWLERDDFFVTLPSQNSIKTEIIELIRNSKASIKLCSFIITDHEIYEEIERVLKNSNVAVFILTQLDDSKFSTSLLSEEEMIENFNQVHLDIVKKLYSNGAHVRATRTAHAKFIISDKEKGLLTSANITTPSLTSNPETGIFISDTKALNHLDRLFDEIFQNGTEYTRFITANLNKQFVVSRRQNISENTKVLEIKSKLKFTFEDYNQSLYDEIVKTIENSSGDVFLSTYNIVGLNSLPEFIGALRSVLKKGFSVYIFSRGMNYRADHLEGCTQLANLGCIIYGDVFNHSKGIITPEQSMIFTANIDGNHGLKNGFEVGVILEDNQNINLKAFIEWQIRTAPYVFTISPHKSNYFDYYTYHCKLKEINPKPLPDDITIKLNKSNSDLVKLIDEIPCYYKVKNNKISQLQIGKYSYEASFDNNILNIGNQIKIRDYNLESYLLKYKNAKITLE</sequence>
<dbReference type="GO" id="GO:0004630">
    <property type="term" value="F:phospholipase D activity"/>
    <property type="evidence" value="ECO:0007669"/>
    <property type="project" value="UniProtKB-EC"/>
</dbReference>
<reference evidence="8 9" key="1">
    <citation type="submission" date="2019-03" db="EMBL/GenBank/DDBJ databases">
        <title>Genomic Encyclopedia of Type Strains, Phase IV (KMG-IV): sequencing the most valuable type-strain genomes for metagenomic binning, comparative biology and taxonomic classification.</title>
        <authorList>
            <person name="Goeker M."/>
        </authorList>
    </citation>
    <scope>NUCLEOTIDE SEQUENCE [LARGE SCALE GENOMIC DNA]</scope>
    <source>
        <strain evidence="8 9">DSM 18792</strain>
    </source>
</reference>
<name>A0A4R1RPL0_9FLAO</name>
<evidence type="ECO:0000313" key="9">
    <source>
        <dbReference type="Proteomes" id="UP000295455"/>
    </source>
</evidence>
<dbReference type="EMBL" id="SLUP01000002">
    <property type="protein sequence ID" value="TCL67822.1"/>
    <property type="molecule type" value="Genomic_DNA"/>
</dbReference>
<dbReference type="AlphaFoldDB" id="A0A4R1RPL0"/>
<dbReference type="PANTHER" id="PTHR43856:SF1">
    <property type="entry name" value="MITOCHONDRIAL CARDIOLIPIN HYDROLASE"/>
    <property type="match status" value="1"/>
</dbReference>
<dbReference type="InterPro" id="IPR025202">
    <property type="entry name" value="PLD-like_dom"/>
</dbReference>
<evidence type="ECO:0000256" key="6">
    <source>
        <dbReference type="ARBA" id="ARBA00023098"/>
    </source>
</evidence>
<evidence type="ECO:0000256" key="3">
    <source>
        <dbReference type="ARBA" id="ARBA00012027"/>
    </source>
</evidence>
<accession>A0A4R1RPL0</accession>
<dbReference type="SUPFAM" id="SSF56024">
    <property type="entry name" value="Phospholipase D/nuclease"/>
    <property type="match status" value="2"/>
</dbReference>
<dbReference type="RefSeq" id="WP_132215827.1">
    <property type="nucleotide sequence ID" value="NZ_OX156936.1"/>
</dbReference>
<comment type="similarity">
    <text evidence="2">Belongs to the phospholipase D family.</text>
</comment>
<evidence type="ECO:0000256" key="4">
    <source>
        <dbReference type="ARBA" id="ARBA00022801"/>
    </source>
</evidence>
<dbReference type="PANTHER" id="PTHR43856">
    <property type="entry name" value="CARDIOLIPIN HYDROLASE"/>
    <property type="match status" value="1"/>
</dbReference>
<dbReference type="GO" id="GO:0016891">
    <property type="term" value="F:RNA endonuclease activity producing 5'-phosphomonoesters, hydrolytic mechanism"/>
    <property type="evidence" value="ECO:0007669"/>
    <property type="project" value="TreeGrafter"/>
</dbReference>
<dbReference type="Proteomes" id="UP000295455">
    <property type="component" value="Unassembled WGS sequence"/>
</dbReference>
<dbReference type="Gene3D" id="3.30.870.10">
    <property type="entry name" value="Endonuclease Chain A"/>
    <property type="match status" value="2"/>
</dbReference>
<keyword evidence="5" id="KW-0442">Lipid degradation</keyword>
<evidence type="ECO:0000313" key="8">
    <source>
        <dbReference type="EMBL" id="TCL67822.1"/>
    </source>
</evidence>